<protein>
    <submittedName>
        <fullName evidence="1">Uncharacterized protein</fullName>
    </submittedName>
</protein>
<sequence length="196" mass="21692">MRVESSDDMDYVNLAGQRCYKVTPPNEDGPMSGQTSTMRGESSDERVYVNLADEDIDTCADLKVDTIYQQLVRTDLIAVTMFGGGFPVLFLVLGIWCLIKKQGVVQLCYNRTPPSEDLSMSGEGKTSSLKGESSADMVYVNVAADTAYQDLGVDITTYDDLKVEPTYEIMGGDNKTHDETTYETMGSVQLCHERYV</sequence>
<reference evidence="1" key="1">
    <citation type="submission" date="2021-05" db="EMBL/GenBank/DDBJ databases">
        <authorList>
            <person name="Pan Q."/>
            <person name="Jouanno E."/>
            <person name="Zahm M."/>
            <person name="Klopp C."/>
            <person name="Cabau C."/>
            <person name="Louis A."/>
            <person name="Berthelot C."/>
            <person name="Parey E."/>
            <person name="Roest Crollius H."/>
            <person name="Montfort J."/>
            <person name="Robinson-Rechavi M."/>
            <person name="Bouchez O."/>
            <person name="Lampietro C."/>
            <person name="Lopez Roques C."/>
            <person name="Donnadieu C."/>
            <person name="Postlethwait J."/>
            <person name="Bobe J."/>
            <person name="Dillon D."/>
            <person name="Chandos A."/>
            <person name="von Hippel F."/>
            <person name="Guiguen Y."/>
        </authorList>
    </citation>
    <scope>NUCLEOTIDE SEQUENCE</scope>
    <source>
        <strain evidence="1">YG-Jan2019</strain>
    </source>
</reference>
<dbReference type="EMBL" id="CM055762">
    <property type="protein sequence ID" value="KAJ7985983.1"/>
    <property type="molecule type" value="Genomic_DNA"/>
</dbReference>
<proteinExistence type="predicted"/>
<evidence type="ECO:0000313" key="1">
    <source>
        <dbReference type="EMBL" id="KAJ7985983.1"/>
    </source>
</evidence>
<organism evidence="1 2">
    <name type="scientific">Dallia pectoralis</name>
    <name type="common">Alaska blackfish</name>
    <dbReference type="NCBI Taxonomy" id="75939"/>
    <lineage>
        <taxon>Eukaryota</taxon>
        <taxon>Metazoa</taxon>
        <taxon>Chordata</taxon>
        <taxon>Craniata</taxon>
        <taxon>Vertebrata</taxon>
        <taxon>Euteleostomi</taxon>
        <taxon>Actinopterygii</taxon>
        <taxon>Neopterygii</taxon>
        <taxon>Teleostei</taxon>
        <taxon>Protacanthopterygii</taxon>
        <taxon>Esociformes</taxon>
        <taxon>Umbridae</taxon>
        <taxon>Dallia</taxon>
    </lineage>
</organism>
<accession>A0ACC2F3Q5</accession>
<gene>
    <name evidence="1" type="ORF">DPEC_G00346110</name>
</gene>
<name>A0ACC2F3Q5_DALPE</name>
<keyword evidence="2" id="KW-1185">Reference proteome</keyword>
<evidence type="ECO:0000313" key="2">
    <source>
        <dbReference type="Proteomes" id="UP001157502"/>
    </source>
</evidence>
<comment type="caution">
    <text evidence="1">The sequence shown here is derived from an EMBL/GenBank/DDBJ whole genome shotgun (WGS) entry which is preliminary data.</text>
</comment>
<dbReference type="Proteomes" id="UP001157502">
    <property type="component" value="Chromosome 35"/>
</dbReference>